<feature type="region of interest" description="Disordered" evidence="6">
    <location>
        <begin position="456"/>
        <end position="533"/>
    </location>
</feature>
<dbReference type="Gene3D" id="1.10.10.10">
    <property type="entry name" value="Winged helix-like DNA-binding domain superfamily/Winged helix DNA-binding domain"/>
    <property type="match status" value="1"/>
</dbReference>
<organism evidence="12 13">
    <name type="scientific">Klebsormidium nitens</name>
    <name type="common">Green alga</name>
    <name type="synonym">Ulothrix nitens</name>
    <dbReference type="NCBI Taxonomy" id="105231"/>
    <lineage>
        <taxon>Eukaryota</taxon>
        <taxon>Viridiplantae</taxon>
        <taxon>Streptophyta</taxon>
        <taxon>Klebsormidiophyceae</taxon>
        <taxon>Klebsormidiales</taxon>
        <taxon>Klebsormidiaceae</taxon>
        <taxon>Klebsormidium</taxon>
    </lineage>
</organism>
<feature type="domain" description="HTH myb-type" evidence="11">
    <location>
        <begin position="113"/>
        <end position="161"/>
    </location>
</feature>
<dbReference type="InterPro" id="IPR055141">
    <property type="entry name" value="TADA2A_B-like_dom"/>
</dbReference>
<dbReference type="GO" id="GO:0003682">
    <property type="term" value="F:chromatin binding"/>
    <property type="evidence" value="ECO:0000318"/>
    <property type="project" value="GO_Central"/>
</dbReference>
<dbReference type="EMBL" id="DF236993">
    <property type="protein sequence ID" value="GAQ80026.1"/>
    <property type="molecule type" value="Genomic_DNA"/>
</dbReference>
<dbReference type="AlphaFoldDB" id="A0A1Y1HU23"/>
<dbReference type="SUPFAM" id="SSF57850">
    <property type="entry name" value="RING/U-box"/>
    <property type="match status" value="1"/>
</dbReference>
<dbReference type="Pfam" id="PF00249">
    <property type="entry name" value="Myb_DNA-binding"/>
    <property type="match status" value="1"/>
</dbReference>
<dbReference type="InterPro" id="IPR043145">
    <property type="entry name" value="Znf_ZZ_sf"/>
</dbReference>
<evidence type="ECO:0000256" key="5">
    <source>
        <dbReference type="PROSITE-ProRule" id="PRU00228"/>
    </source>
</evidence>
<proteinExistence type="predicted"/>
<keyword evidence="1" id="KW-0479">Metal-binding</keyword>
<dbReference type="PROSITE" id="PS50135">
    <property type="entry name" value="ZF_ZZ_2"/>
    <property type="match status" value="1"/>
</dbReference>
<dbReference type="CDD" id="cd00167">
    <property type="entry name" value="SANT"/>
    <property type="match status" value="1"/>
</dbReference>
<dbReference type="SMART" id="SM00291">
    <property type="entry name" value="ZnF_ZZ"/>
    <property type="match status" value="1"/>
</dbReference>
<dbReference type="FunFam" id="1.10.10.10:FF:000087">
    <property type="entry name" value="Transcriptional adapter 2"/>
    <property type="match status" value="1"/>
</dbReference>
<keyword evidence="12" id="KW-0808">Transferase</keyword>
<dbReference type="InterPro" id="IPR007526">
    <property type="entry name" value="SWIRM"/>
</dbReference>
<feature type="domain" description="SWIRM" evidence="9">
    <location>
        <begin position="540"/>
        <end position="635"/>
    </location>
</feature>
<dbReference type="InterPro" id="IPR017884">
    <property type="entry name" value="SANT_dom"/>
</dbReference>
<dbReference type="PROSITE" id="PS01357">
    <property type="entry name" value="ZF_ZZ_1"/>
    <property type="match status" value="1"/>
</dbReference>
<dbReference type="GO" id="GO:0003713">
    <property type="term" value="F:transcription coactivator activity"/>
    <property type="evidence" value="ECO:0000318"/>
    <property type="project" value="GO_Central"/>
</dbReference>
<dbReference type="PROSITE" id="PS50934">
    <property type="entry name" value="SWIRM"/>
    <property type="match status" value="1"/>
</dbReference>
<dbReference type="InterPro" id="IPR041983">
    <property type="entry name" value="ADA2-like_ZZ"/>
</dbReference>
<evidence type="ECO:0000259" key="9">
    <source>
        <dbReference type="PROSITE" id="PS50934"/>
    </source>
</evidence>
<evidence type="ECO:0000256" key="2">
    <source>
        <dbReference type="ARBA" id="ARBA00022771"/>
    </source>
</evidence>
<dbReference type="SMART" id="SM00717">
    <property type="entry name" value="SANT"/>
    <property type="match status" value="1"/>
</dbReference>
<dbReference type="PROSITE" id="PS50090">
    <property type="entry name" value="MYB_LIKE"/>
    <property type="match status" value="1"/>
</dbReference>
<dbReference type="InterPro" id="IPR009057">
    <property type="entry name" value="Homeodomain-like_sf"/>
</dbReference>
<dbReference type="Pfam" id="PF25299">
    <property type="entry name" value="ZZ_ADA2"/>
    <property type="match status" value="1"/>
</dbReference>
<evidence type="ECO:0000256" key="4">
    <source>
        <dbReference type="ARBA" id="ARBA00023242"/>
    </source>
</evidence>
<dbReference type="SUPFAM" id="SSF46689">
    <property type="entry name" value="Homeodomain-like"/>
    <property type="match status" value="2"/>
</dbReference>
<dbReference type="Gene3D" id="1.10.10.60">
    <property type="entry name" value="Homeodomain-like"/>
    <property type="match status" value="1"/>
</dbReference>
<dbReference type="STRING" id="105231.A0A1Y1HU23"/>
<evidence type="ECO:0000313" key="12">
    <source>
        <dbReference type="EMBL" id="GAQ80026.1"/>
    </source>
</evidence>
<feature type="domain" description="Myb-like" evidence="7">
    <location>
        <begin position="114"/>
        <end position="157"/>
    </location>
</feature>
<dbReference type="PANTHER" id="PTHR12374:SF20">
    <property type="entry name" value="TRANSCRIPTIONAL ADAPTER 2-ALPHA"/>
    <property type="match status" value="1"/>
</dbReference>
<dbReference type="GO" id="GO:0016740">
    <property type="term" value="F:transferase activity"/>
    <property type="evidence" value="ECO:0007669"/>
    <property type="project" value="UniProtKB-KW"/>
</dbReference>
<gene>
    <name evidence="12" type="ORF">KFL_000440270</name>
</gene>
<keyword evidence="13" id="KW-1185">Reference proteome</keyword>
<dbReference type="Gene3D" id="3.30.60.90">
    <property type="match status" value="1"/>
</dbReference>
<dbReference type="PROSITE" id="PS51294">
    <property type="entry name" value="HTH_MYB"/>
    <property type="match status" value="1"/>
</dbReference>
<protein>
    <submittedName>
        <fullName evidence="12">Histone acetyltransferase complex component</fullName>
    </submittedName>
</protein>
<feature type="domain" description="ZZ-type" evidence="8">
    <location>
        <begin position="51"/>
        <end position="107"/>
    </location>
</feature>
<dbReference type="CDD" id="cd02335">
    <property type="entry name" value="ZZ_ADA2"/>
    <property type="match status" value="1"/>
</dbReference>
<dbReference type="InterPro" id="IPR001005">
    <property type="entry name" value="SANT/Myb"/>
</dbReference>
<feature type="region of interest" description="Disordered" evidence="6">
    <location>
        <begin position="625"/>
        <end position="677"/>
    </location>
</feature>
<reference evidence="12 13" key="1">
    <citation type="journal article" date="2014" name="Nat. Commun.">
        <title>Klebsormidium flaccidum genome reveals primary factors for plant terrestrial adaptation.</title>
        <authorList>
            <person name="Hori K."/>
            <person name="Maruyama F."/>
            <person name="Fujisawa T."/>
            <person name="Togashi T."/>
            <person name="Yamamoto N."/>
            <person name="Seo M."/>
            <person name="Sato S."/>
            <person name="Yamada T."/>
            <person name="Mori H."/>
            <person name="Tajima N."/>
            <person name="Moriyama T."/>
            <person name="Ikeuchi M."/>
            <person name="Watanabe M."/>
            <person name="Wada H."/>
            <person name="Kobayashi K."/>
            <person name="Saito M."/>
            <person name="Masuda T."/>
            <person name="Sasaki-Sekimoto Y."/>
            <person name="Mashiguchi K."/>
            <person name="Awai K."/>
            <person name="Shimojima M."/>
            <person name="Masuda S."/>
            <person name="Iwai M."/>
            <person name="Nobusawa T."/>
            <person name="Narise T."/>
            <person name="Kondo S."/>
            <person name="Saito H."/>
            <person name="Sato R."/>
            <person name="Murakawa M."/>
            <person name="Ihara Y."/>
            <person name="Oshima-Yamada Y."/>
            <person name="Ohtaka K."/>
            <person name="Satoh M."/>
            <person name="Sonobe K."/>
            <person name="Ishii M."/>
            <person name="Ohtani R."/>
            <person name="Kanamori-Sato M."/>
            <person name="Honoki R."/>
            <person name="Miyazaki D."/>
            <person name="Mochizuki H."/>
            <person name="Umetsu J."/>
            <person name="Higashi K."/>
            <person name="Shibata D."/>
            <person name="Kamiya Y."/>
            <person name="Sato N."/>
            <person name="Nakamura Y."/>
            <person name="Tabata S."/>
            <person name="Ida S."/>
            <person name="Kurokawa K."/>
            <person name="Ohta H."/>
        </authorList>
    </citation>
    <scope>NUCLEOTIDE SEQUENCE [LARGE SCALE GENOMIC DNA]</scope>
    <source>
        <strain evidence="12 13">NIES-2285</strain>
    </source>
</reference>
<evidence type="ECO:0000256" key="1">
    <source>
        <dbReference type="ARBA" id="ARBA00022723"/>
    </source>
</evidence>
<keyword evidence="2 5" id="KW-0863">Zinc-finger</keyword>
<dbReference type="InterPro" id="IPR000433">
    <property type="entry name" value="Znf_ZZ"/>
</dbReference>
<dbReference type="FunFam" id="1.10.10.60:FF:000110">
    <property type="entry name" value="Transcriptional adapter"/>
    <property type="match status" value="1"/>
</dbReference>
<dbReference type="OrthoDB" id="2019306at2759"/>
<dbReference type="GO" id="GO:0006338">
    <property type="term" value="P:chromatin remodeling"/>
    <property type="evidence" value="ECO:0000318"/>
    <property type="project" value="GO_Central"/>
</dbReference>
<dbReference type="Pfam" id="PF22941">
    <property type="entry name" value="TADA2A-like_3rd"/>
    <property type="match status" value="1"/>
</dbReference>
<dbReference type="OMA" id="YNGNHRP"/>
<accession>A0A1Y1HU23</accession>
<feature type="compositionally biased region" description="Basic and acidic residues" evidence="6">
    <location>
        <begin position="459"/>
        <end position="476"/>
    </location>
</feature>
<evidence type="ECO:0000256" key="6">
    <source>
        <dbReference type="SAM" id="MobiDB-lite"/>
    </source>
</evidence>
<feature type="domain" description="SANT" evidence="10">
    <location>
        <begin position="109"/>
        <end position="161"/>
    </location>
</feature>
<dbReference type="PANTHER" id="PTHR12374">
    <property type="entry name" value="TRANSCRIPTIONAL ADAPTOR 2 ADA2 -RELATED"/>
    <property type="match status" value="1"/>
</dbReference>
<dbReference type="FunFam" id="3.30.60.90:FF:000013">
    <property type="entry name" value="Transcriptional adapter"/>
    <property type="match status" value="1"/>
</dbReference>
<dbReference type="GO" id="GO:0006357">
    <property type="term" value="P:regulation of transcription by RNA polymerase II"/>
    <property type="evidence" value="ECO:0000318"/>
    <property type="project" value="GO_Central"/>
</dbReference>
<feature type="region of interest" description="Disordered" evidence="6">
    <location>
        <begin position="182"/>
        <end position="211"/>
    </location>
</feature>
<evidence type="ECO:0000259" key="10">
    <source>
        <dbReference type="PROSITE" id="PS51293"/>
    </source>
</evidence>
<evidence type="ECO:0000256" key="3">
    <source>
        <dbReference type="ARBA" id="ARBA00022833"/>
    </source>
</evidence>
<evidence type="ECO:0000259" key="7">
    <source>
        <dbReference type="PROSITE" id="PS50090"/>
    </source>
</evidence>
<dbReference type="Proteomes" id="UP000054558">
    <property type="component" value="Unassembled WGS sequence"/>
</dbReference>
<dbReference type="GO" id="GO:0005634">
    <property type="term" value="C:nucleus"/>
    <property type="evidence" value="ECO:0000318"/>
    <property type="project" value="GO_Central"/>
</dbReference>
<dbReference type="InterPro" id="IPR017930">
    <property type="entry name" value="Myb_dom"/>
</dbReference>
<evidence type="ECO:0000313" key="13">
    <source>
        <dbReference type="Proteomes" id="UP000054558"/>
    </source>
</evidence>
<dbReference type="GO" id="GO:0008270">
    <property type="term" value="F:zinc ion binding"/>
    <property type="evidence" value="ECO:0007669"/>
    <property type="project" value="UniProtKB-KW"/>
</dbReference>
<sequence>MGRSRAGQVPGKGTNLEMEDPLAALSARTKRRRGANESDSAALLHSGEARQAQYHCNYCKKDISGCVRIKCAECPDFDLCLECFSVGAEITPHKNDHKYRVMEILDFPLLNPAWTVDEEILVLEGIEMFGFGNWADVADHVGTKSKGSCQEHYTSIYINSPFFPLPDMSRIAGKGRAELMAEGKRGDVSRMSSEGPGESSQAGSLTVKLEDVKDEGISAREASVEPSIGAKSEKILLPSSTEEERAHSHKHPSDAALASAEQGGGPGKKAAAHSHQAKPEPSAEGEQAGEDPAQSTRTLGGKKPKLSEGEIKAGTVGAEQTGYHAKRNEFDPEYDNDAEVPLAEMEFKETDTEAERDLKIKMLEIYNHRLDERRRRKEFILERGLLNLKKQQALDRKRTREERELYNRARVFARFTTQEEIDELVSGLLAERRIRDRIDELKEYRAMGIRTMAEAADYESDKKKRDVEAQQRKQRESAAYLYSSRPAQRSKRSDRAEDEPSPVGGGGKEAQKLRGNPPGTPTPTTSEAGVPSVADRVGGKGAWKILAPLELDGHPAADLLNRLERELCEKWRLVPLHYLKMKDTLMQQSAREGLVKRSDAVRMFKVDPIKTDAVYDLLVSKGWIEGEPSAPPRTGSAKGGSKGAASERGDAVEDGVAGSAVHLEPDAKPMDVDGTND</sequence>
<evidence type="ECO:0000259" key="11">
    <source>
        <dbReference type="PROSITE" id="PS51294"/>
    </source>
</evidence>
<keyword evidence="3" id="KW-0862">Zinc</keyword>
<evidence type="ECO:0000259" key="8">
    <source>
        <dbReference type="PROSITE" id="PS50135"/>
    </source>
</evidence>
<feature type="region of interest" description="Disordered" evidence="6">
    <location>
        <begin position="1"/>
        <end position="41"/>
    </location>
</feature>
<dbReference type="InterPro" id="IPR036388">
    <property type="entry name" value="WH-like_DNA-bd_sf"/>
</dbReference>
<feature type="region of interest" description="Disordered" evidence="6">
    <location>
        <begin position="239"/>
        <end position="313"/>
    </location>
</feature>
<keyword evidence="4" id="KW-0539">Nucleus</keyword>
<name>A0A1Y1HU23_KLENI</name>
<dbReference type="PROSITE" id="PS51293">
    <property type="entry name" value="SANT"/>
    <property type="match status" value="1"/>
</dbReference>